<keyword evidence="2" id="KW-1185">Reference proteome</keyword>
<protein>
    <submittedName>
        <fullName evidence="1">Uncharacterized protein</fullName>
    </submittedName>
</protein>
<dbReference type="OrthoDB" id="8910755at2"/>
<comment type="caution">
    <text evidence="1">The sequence shown here is derived from an EMBL/GenBank/DDBJ whole genome shotgun (WGS) entry which is preliminary data.</text>
</comment>
<organism evidence="1 2">
    <name type="scientific">Piscinibacter sakaiensis</name>
    <name type="common">Ideonella sakaiensis</name>
    <dbReference type="NCBI Taxonomy" id="1547922"/>
    <lineage>
        <taxon>Bacteria</taxon>
        <taxon>Pseudomonadati</taxon>
        <taxon>Pseudomonadota</taxon>
        <taxon>Betaproteobacteria</taxon>
        <taxon>Burkholderiales</taxon>
        <taxon>Sphaerotilaceae</taxon>
        <taxon>Piscinibacter</taxon>
    </lineage>
</organism>
<reference evidence="2" key="1">
    <citation type="submission" date="2015-07" db="EMBL/GenBank/DDBJ databases">
        <title>Discovery of a poly(ethylene terephthalate assimilation.</title>
        <authorList>
            <person name="Yoshida S."/>
            <person name="Hiraga K."/>
            <person name="Takehana T."/>
            <person name="Taniguchi I."/>
            <person name="Yamaji H."/>
            <person name="Maeda Y."/>
            <person name="Toyohara K."/>
            <person name="Miyamoto K."/>
            <person name="Kimura Y."/>
            <person name="Oda K."/>
        </authorList>
    </citation>
    <scope>NUCLEOTIDE SEQUENCE [LARGE SCALE GENOMIC DNA]</scope>
    <source>
        <strain evidence="2">NBRC 110686 / TISTR 2288 / 201-F6</strain>
    </source>
</reference>
<accession>A0A0K8P1E1</accession>
<dbReference type="EMBL" id="BBYR01000035">
    <property type="protein sequence ID" value="GAP36443.1"/>
    <property type="molecule type" value="Genomic_DNA"/>
</dbReference>
<gene>
    <name evidence="1" type="ORF">ISF6_2283</name>
</gene>
<dbReference type="STRING" id="1547922.ISF6_2283"/>
<reference evidence="1 2" key="2">
    <citation type="journal article" date="2016" name="Science">
        <title>A bacterium that degrades and assimilates poly(ethylene terephthalate).</title>
        <authorList>
            <person name="Yoshida S."/>
            <person name="Hiraga K."/>
            <person name="Takehana T."/>
            <person name="Taniguchi I."/>
            <person name="Yamaji H."/>
            <person name="Maeda Y."/>
            <person name="Toyohara K."/>
            <person name="Miyamoto K."/>
            <person name="Kimura Y."/>
            <person name="Oda K."/>
        </authorList>
    </citation>
    <scope>NUCLEOTIDE SEQUENCE [LARGE SCALE GENOMIC DNA]</scope>
    <source>
        <strain evidence="2">NBRC 110686 / TISTR 2288 / 201-F6</strain>
    </source>
</reference>
<sequence>MVLGFFTQAEKALAQEMLSKLESQLTPDMFAGQAKLLSVNKVTRLLEQSYRLAEAHQRERRPGFVKRAALANQFKWALLDKGYPKEFVDVAVEGLVVALAKIAARKAPDAPAP</sequence>
<proteinExistence type="predicted"/>
<name>A0A0K8P1E1_PISS1</name>
<evidence type="ECO:0000313" key="1">
    <source>
        <dbReference type="EMBL" id="GAP36443.1"/>
    </source>
</evidence>
<dbReference type="Proteomes" id="UP000037660">
    <property type="component" value="Unassembled WGS sequence"/>
</dbReference>
<dbReference type="AlphaFoldDB" id="A0A0K8P1E1"/>
<dbReference type="RefSeq" id="WP_054020434.1">
    <property type="nucleotide sequence ID" value="NZ_BBYR01000035.1"/>
</dbReference>
<evidence type="ECO:0000313" key="2">
    <source>
        <dbReference type="Proteomes" id="UP000037660"/>
    </source>
</evidence>